<dbReference type="Proteomes" id="UP001596099">
    <property type="component" value="Unassembled WGS sequence"/>
</dbReference>
<keyword evidence="2" id="KW-1185">Reference proteome</keyword>
<gene>
    <name evidence="1" type="ORF">ACFPYI_01805</name>
</gene>
<sequence length="87" mass="9732">MNRREAYAAGYEAAHEYFDVTDRGADHLASDETFAAAAFLRYHADLYERSPTTGEEIAEEFGVAAMALETAFEKRGEQLLEEHAEEA</sequence>
<dbReference type="EMBL" id="JBHSQH010000001">
    <property type="protein sequence ID" value="MFC5970055.1"/>
    <property type="molecule type" value="Genomic_DNA"/>
</dbReference>
<reference evidence="1 2" key="1">
    <citation type="journal article" date="2019" name="Int. J. Syst. Evol. Microbiol.">
        <title>The Global Catalogue of Microorganisms (GCM) 10K type strain sequencing project: providing services to taxonomists for standard genome sequencing and annotation.</title>
        <authorList>
            <consortium name="The Broad Institute Genomics Platform"/>
            <consortium name="The Broad Institute Genome Sequencing Center for Infectious Disease"/>
            <person name="Wu L."/>
            <person name="Ma J."/>
        </authorList>
    </citation>
    <scope>NUCLEOTIDE SEQUENCE [LARGE SCALE GENOMIC DNA]</scope>
    <source>
        <strain evidence="1 2">CGMCC 1.12543</strain>
    </source>
</reference>
<proteinExistence type="predicted"/>
<comment type="caution">
    <text evidence="1">The sequence shown here is derived from an EMBL/GenBank/DDBJ whole genome shotgun (WGS) entry which is preliminary data.</text>
</comment>
<evidence type="ECO:0000313" key="1">
    <source>
        <dbReference type="EMBL" id="MFC5970055.1"/>
    </source>
</evidence>
<dbReference type="AlphaFoldDB" id="A0ABD5RHY1"/>
<dbReference type="RefSeq" id="WP_247418686.1">
    <property type="nucleotide sequence ID" value="NZ_JALLGW010000002.1"/>
</dbReference>
<evidence type="ECO:0000313" key="2">
    <source>
        <dbReference type="Proteomes" id="UP001596099"/>
    </source>
</evidence>
<protein>
    <submittedName>
        <fullName evidence="1">Uncharacterized protein</fullName>
    </submittedName>
</protein>
<accession>A0ABD5RHY1</accession>
<name>A0ABD5RHY1_9EURY</name>
<organism evidence="1 2">
    <name type="scientific">Halomarina salina</name>
    <dbReference type="NCBI Taxonomy" id="1872699"/>
    <lineage>
        <taxon>Archaea</taxon>
        <taxon>Methanobacteriati</taxon>
        <taxon>Methanobacteriota</taxon>
        <taxon>Stenosarchaea group</taxon>
        <taxon>Halobacteria</taxon>
        <taxon>Halobacteriales</taxon>
        <taxon>Natronomonadaceae</taxon>
        <taxon>Halomarina</taxon>
    </lineage>
</organism>